<organism evidence="2 3">
    <name type="scientific">Jatrophihabitans telluris</name>
    <dbReference type="NCBI Taxonomy" id="2038343"/>
    <lineage>
        <taxon>Bacteria</taxon>
        <taxon>Bacillati</taxon>
        <taxon>Actinomycetota</taxon>
        <taxon>Actinomycetes</taxon>
        <taxon>Jatrophihabitantales</taxon>
        <taxon>Jatrophihabitantaceae</taxon>
        <taxon>Jatrophihabitans</taxon>
    </lineage>
</organism>
<dbReference type="CDD" id="cd04301">
    <property type="entry name" value="NAT_SF"/>
    <property type="match status" value="1"/>
</dbReference>
<name>A0ABY4QYA3_9ACTN</name>
<dbReference type="Pfam" id="PF13302">
    <property type="entry name" value="Acetyltransf_3"/>
    <property type="match status" value="1"/>
</dbReference>
<dbReference type="PANTHER" id="PTHR43441:SF10">
    <property type="entry name" value="ACETYLTRANSFERASE"/>
    <property type="match status" value="1"/>
</dbReference>
<dbReference type="PROSITE" id="PS51186">
    <property type="entry name" value="GNAT"/>
    <property type="match status" value="1"/>
</dbReference>
<evidence type="ECO:0000313" key="3">
    <source>
        <dbReference type="Proteomes" id="UP001056336"/>
    </source>
</evidence>
<evidence type="ECO:0000313" key="2">
    <source>
        <dbReference type="EMBL" id="UQX88495.1"/>
    </source>
</evidence>
<dbReference type="SUPFAM" id="SSF55729">
    <property type="entry name" value="Acyl-CoA N-acyltransferases (Nat)"/>
    <property type="match status" value="1"/>
</dbReference>
<dbReference type="InterPro" id="IPR000182">
    <property type="entry name" value="GNAT_dom"/>
</dbReference>
<reference evidence="2" key="1">
    <citation type="journal article" date="2018" name="Int. J. Syst. Evol. Microbiol.">
        <title>Jatrophihabitans telluris sp. nov., isolated from sediment soil of lava forest wetlands and the emended description of the genus Jatrophihabitans.</title>
        <authorList>
            <person name="Lee K.C."/>
            <person name="Suh M.K."/>
            <person name="Eom M.K."/>
            <person name="Kim K.K."/>
            <person name="Kim J.S."/>
            <person name="Kim D.S."/>
            <person name="Ko S.H."/>
            <person name="Shin Y.K."/>
            <person name="Lee J.S."/>
        </authorList>
    </citation>
    <scope>NUCLEOTIDE SEQUENCE</scope>
    <source>
        <strain evidence="2">N237</strain>
    </source>
</reference>
<sequence>MGEQHLDGVRSLVLDPSTRRFTRIPEPPPDGFERTWLARYQQGRLDGSRECFAILDEASGEFYGLVMAPTLDAEESTAELGYAVLSTARGRGIASAALAELSRWTFARGIHRIELLISAENPASKAVALRCGYRYEGTHRSMHVKGEFREDTERWARLATDT</sequence>
<dbReference type="Gene3D" id="3.40.630.30">
    <property type="match status" value="1"/>
</dbReference>
<feature type="domain" description="N-acetyltransferase" evidence="1">
    <location>
        <begin position="1"/>
        <end position="155"/>
    </location>
</feature>
<gene>
    <name evidence="2" type="ORF">M6D93_00475</name>
</gene>
<keyword evidence="3" id="KW-1185">Reference proteome</keyword>
<dbReference type="Proteomes" id="UP001056336">
    <property type="component" value="Chromosome"/>
</dbReference>
<accession>A0ABY4QYA3</accession>
<dbReference type="EMBL" id="CP097332">
    <property type="protein sequence ID" value="UQX88495.1"/>
    <property type="molecule type" value="Genomic_DNA"/>
</dbReference>
<dbReference type="InterPro" id="IPR016181">
    <property type="entry name" value="Acyl_CoA_acyltransferase"/>
</dbReference>
<dbReference type="RefSeq" id="WP_249772050.1">
    <property type="nucleotide sequence ID" value="NZ_CP097332.1"/>
</dbReference>
<protein>
    <submittedName>
        <fullName evidence="2">GNAT family N-acetyltransferase</fullName>
    </submittedName>
</protein>
<proteinExistence type="predicted"/>
<evidence type="ECO:0000259" key="1">
    <source>
        <dbReference type="PROSITE" id="PS51186"/>
    </source>
</evidence>
<dbReference type="InterPro" id="IPR051908">
    <property type="entry name" value="Ribosomal_N-acetyltransferase"/>
</dbReference>
<reference evidence="2" key="2">
    <citation type="submission" date="2022-05" db="EMBL/GenBank/DDBJ databases">
        <authorList>
            <person name="Kim J.-S."/>
            <person name="Lee K."/>
            <person name="Suh M."/>
            <person name="Eom M."/>
            <person name="Kim J.-S."/>
            <person name="Kim D.-S."/>
            <person name="Ko S.-H."/>
            <person name="Shin Y."/>
            <person name="Lee J.-S."/>
        </authorList>
    </citation>
    <scope>NUCLEOTIDE SEQUENCE</scope>
    <source>
        <strain evidence="2">N237</strain>
    </source>
</reference>
<dbReference type="PANTHER" id="PTHR43441">
    <property type="entry name" value="RIBOSOMAL-PROTEIN-SERINE ACETYLTRANSFERASE"/>
    <property type="match status" value="1"/>
</dbReference>